<dbReference type="EMBL" id="CP002590">
    <property type="protein sequence ID" value="AEA12885.1"/>
    <property type="molecule type" value="Genomic_DNA"/>
</dbReference>
<protein>
    <submittedName>
        <fullName evidence="1">Uncharacterized protein</fullName>
    </submittedName>
</protein>
<accession>F2L1M9</accession>
<gene>
    <name evidence="1" type="ordered locus">TUZN_1412</name>
</gene>
<dbReference type="eggNOG" id="arCOG07439">
    <property type="taxonomic scope" value="Archaea"/>
</dbReference>
<dbReference type="RefSeq" id="WP_013680220.1">
    <property type="nucleotide sequence ID" value="NC_015315.1"/>
</dbReference>
<dbReference type="KEGG" id="tuz:TUZN_1412"/>
<dbReference type="GeneID" id="10360938"/>
<proteinExistence type="predicted"/>
<keyword evidence="2" id="KW-1185">Reference proteome</keyword>
<sequence length="124" mass="13412">MDNKLRAAVLDALARRDAEEARRLLAEVHREKTYVLGDHYLGRDVAGEAARLHALHIALLSLLYGRVEAGGITGADLALASAFAKARADCGPVEPPQVPEGLADLYRLVAEELARLARELCSRS</sequence>
<reference evidence="1 2" key="1">
    <citation type="journal article" date="2011" name="J. Bacteriol.">
        <title>Complete genome sequence of the thermoacidophilic crenarchaeon Thermoproteus uzoniensis 768-20.</title>
        <authorList>
            <person name="Mardanov A.V."/>
            <person name="Gumerov V.M."/>
            <person name="Beletsky A.V."/>
            <person name="Prokofeva M.I."/>
            <person name="Bonch-Osmolovskaya E.A."/>
            <person name="Ravin N.V."/>
            <person name="Skryabin K.G."/>
        </authorList>
    </citation>
    <scope>NUCLEOTIDE SEQUENCE [LARGE SCALE GENOMIC DNA]</scope>
    <source>
        <strain evidence="1 2">768-20</strain>
    </source>
</reference>
<dbReference type="Proteomes" id="UP000008138">
    <property type="component" value="Chromosome"/>
</dbReference>
<evidence type="ECO:0000313" key="2">
    <source>
        <dbReference type="Proteomes" id="UP000008138"/>
    </source>
</evidence>
<dbReference type="HOGENOM" id="CLU_1998829_0_0_2"/>
<organism evidence="1 2">
    <name type="scientific">Thermoproteus uzoniensis (strain 768-20)</name>
    <dbReference type="NCBI Taxonomy" id="999630"/>
    <lineage>
        <taxon>Archaea</taxon>
        <taxon>Thermoproteota</taxon>
        <taxon>Thermoprotei</taxon>
        <taxon>Thermoproteales</taxon>
        <taxon>Thermoproteaceae</taxon>
        <taxon>Thermoproteus</taxon>
    </lineage>
</organism>
<reference key="2">
    <citation type="submission" date="2011-03" db="EMBL/GenBank/DDBJ databases">
        <title>Complete genome sequence of the thermoacidophilic crenarchaeon Thermoproteus uzoniensis 768-20.</title>
        <authorList>
            <person name="Mardanov A.V."/>
            <person name="Gumerov V.M."/>
            <person name="Beletsky A.V."/>
            <person name="Prokofeva M.I."/>
            <person name="Bonch-Osmolovskaya E.A."/>
            <person name="Ravin N.V."/>
            <person name="Skryabin K.G."/>
        </authorList>
    </citation>
    <scope>NUCLEOTIDE SEQUENCE</scope>
    <source>
        <strain>768-20</strain>
    </source>
</reference>
<evidence type="ECO:0000313" key="1">
    <source>
        <dbReference type="EMBL" id="AEA12885.1"/>
    </source>
</evidence>
<dbReference type="STRING" id="999630.TUZN_1412"/>
<name>F2L1M9_THEU7</name>
<dbReference type="AlphaFoldDB" id="F2L1M9"/>